<keyword evidence="2" id="KW-1133">Transmembrane helix</keyword>
<reference evidence="3 4" key="1">
    <citation type="submission" date="2020-10" db="EMBL/GenBank/DDBJ databases">
        <title>Aquamicrobium zhengzhouensis sp. nov., a exopolysaccharide producing bacterium isolated from farmland soil.</title>
        <authorList>
            <person name="Wang X."/>
        </authorList>
    </citation>
    <scope>NUCLEOTIDE SEQUENCE [LARGE SCALE GENOMIC DNA]</scope>
    <source>
        <strain evidence="4">cd-1</strain>
    </source>
</reference>
<evidence type="ECO:0000313" key="4">
    <source>
        <dbReference type="Proteomes" id="UP000601789"/>
    </source>
</evidence>
<sequence length="377" mass="42591">MIQTALFFILGFLTATFIAVLVAPAIWKRAVDLTRRRIEASMPLKLNEIRAQKDMVRAEAAAEIRKLEMTIKSLKEREIEASLEAERRDQEIRELTRERAERIEKIEELVARASELEQALSSRVHEIEALGERLATQERLIDEKAAEISKLAEMYDEASFAASTRQIELVAQEAKIEQVRQDLSTAKNDRNKAEQQAREASADLKAQKVETAEAQKKATSLQKQVDRLSKNLAELEEKLERRERELARLKEKRKSDGKSDRALQIELREEQDQRAALEERISVLTAENREIRSELGKLRREGLDVASVSQANDRLRSQISELAAEVVALTLRVEGPDSPISRILSEGGANEGQASGISLADRIRLLQQTPSAKRKAS</sequence>
<keyword evidence="4" id="KW-1185">Reference proteome</keyword>
<feature type="transmembrane region" description="Helical" evidence="2">
    <location>
        <begin position="6"/>
        <end position="27"/>
    </location>
</feature>
<dbReference type="Proteomes" id="UP000601789">
    <property type="component" value="Unassembled WGS sequence"/>
</dbReference>
<evidence type="ECO:0008006" key="5">
    <source>
        <dbReference type="Google" id="ProtNLM"/>
    </source>
</evidence>
<proteinExistence type="predicted"/>
<accession>A0ABS0S969</accession>
<gene>
    <name evidence="3" type="ORF">IOD40_04085</name>
</gene>
<keyword evidence="2" id="KW-0472">Membrane</keyword>
<evidence type="ECO:0000256" key="1">
    <source>
        <dbReference type="SAM" id="MobiDB-lite"/>
    </source>
</evidence>
<feature type="region of interest" description="Disordered" evidence="1">
    <location>
        <begin position="183"/>
        <end position="205"/>
    </location>
</feature>
<evidence type="ECO:0000256" key="2">
    <source>
        <dbReference type="SAM" id="Phobius"/>
    </source>
</evidence>
<evidence type="ECO:0000313" key="3">
    <source>
        <dbReference type="EMBL" id="MBI1619843.1"/>
    </source>
</evidence>
<dbReference type="EMBL" id="JADGMQ010000002">
    <property type="protein sequence ID" value="MBI1619843.1"/>
    <property type="molecule type" value="Genomic_DNA"/>
</dbReference>
<protein>
    <recommendedName>
        <fullName evidence="5">Chromosome partition protein Smc</fullName>
    </recommendedName>
</protein>
<comment type="caution">
    <text evidence="3">The sequence shown here is derived from an EMBL/GenBank/DDBJ whole genome shotgun (WGS) entry which is preliminary data.</text>
</comment>
<feature type="compositionally biased region" description="Basic and acidic residues" evidence="1">
    <location>
        <begin position="187"/>
        <end position="205"/>
    </location>
</feature>
<organism evidence="3 4">
    <name type="scientific">Aquamicrobium zhengzhouense</name>
    <dbReference type="NCBI Taxonomy" id="2781738"/>
    <lineage>
        <taxon>Bacteria</taxon>
        <taxon>Pseudomonadati</taxon>
        <taxon>Pseudomonadota</taxon>
        <taxon>Alphaproteobacteria</taxon>
        <taxon>Hyphomicrobiales</taxon>
        <taxon>Phyllobacteriaceae</taxon>
        <taxon>Aquamicrobium</taxon>
    </lineage>
</organism>
<dbReference type="RefSeq" id="WP_198474606.1">
    <property type="nucleotide sequence ID" value="NZ_JADGMQ010000002.1"/>
</dbReference>
<name>A0ABS0S969_9HYPH</name>
<dbReference type="Gene3D" id="1.10.287.1490">
    <property type="match status" value="1"/>
</dbReference>
<keyword evidence="2" id="KW-0812">Transmembrane</keyword>